<feature type="compositionally biased region" description="Polar residues" evidence="1">
    <location>
        <begin position="392"/>
        <end position="403"/>
    </location>
</feature>
<feature type="region of interest" description="Disordered" evidence="1">
    <location>
        <begin position="1"/>
        <end position="26"/>
    </location>
</feature>
<sequence>MNYPGRISKRVRLNSSGDAQSHTNWQSCHSGFEDDIIEDEHLKASATRRSGTRGKKVTKGRSRKPIEQSLVPDTEIEIDWENSSSDDSDLQTGTAVPPERPRQNAPTRKTSEWLSPIMKPDHLALRVKGVREDEETVTIDDAEKLPDKVDAVDKTEADETRISDYESSDECETPSGHVSVQGLPSSAITPTQSPSISSYGQSTQESTTAGVSPLTSSQWVSMFRGQQTTPTKASIPGTSHTEEAEGKDSAKKKMKFTSRGLAERLQKLINREKSDVAFWQHQPLSQQGSQTGVCCIKINSLAASRGLFVAHCSNLEDMLDVSQCSQGRLPEKLVVLFSHKTVEDKHIQVGSSVAIHPPWQKLILPETSQTVLLCTYFCQVTDSGDNDRPPSSADSTRSSEQVLSTPKRVFRPNRLFSENSTHLELCLNQSISAQSQLDGDQIAESLLDILSTKGPSFDFEFNLRALVLRVYEMVSNSRTMQSIEEQTWRVLARDKDGTIFEVHLTCNVNQVPESLQGKSVDFKQLKVIQRINKMKSPGLFSMIDSFSKSFTSKTKKAAEEPGNTEVAVPLQSISFLLLGSNFDVVSKDTHQDTLSLNSLHPTKLVNLSEIQKQEPSQRVSFHAMLLHSTSLEALNPTAVASSRQPSGLSLLFVTDPSLLPITGHESTRTRDHCNYICIEKLSSCAIKWTEADFEKSHGTVLYFEDVFLKGDISLVLDCYSTVSMDPVWESSPAGNPAQVADTHLKSFEHCLSISYPDLSDESSENTLVSVSGIMEGVDETTAYSWPVCNVCESNQLGGDNSENKLYCPFCAKEVTTPLTRIHLEIFVRCSNLKPKCTAKVKLKQQTIKDLFGEPSASEPFDLKRILEKPLPPTSCFIRKISEQDKDLRVIHLEEI</sequence>
<dbReference type="GO" id="GO:0005654">
    <property type="term" value="C:nucleoplasm"/>
    <property type="evidence" value="ECO:0007669"/>
    <property type="project" value="TreeGrafter"/>
</dbReference>
<feature type="compositionally biased region" description="Acidic residues" evidence="1">
    <location>
        <begin position="74"/>
        <end position="89"/>
    </location>
</feature>
<dbReference type="InterPro" id="IPR053054">
    <property type="entry name" value="DNA_repair-scaffolding"/>
</dbReference>
<feature type="compositionally biased region" description="Basic and acidic residues" evidence="1">
    <location>
        <begin position="240"/>
        <end position="251"/>
    </location>
</feature>
<feature type="region of interest" description="Disordered" evidence="1">
    <location>
        <begin position="141"/>
        <end position="213"/>
    </location>
</feature>
<dbReference type="PANTHER" id="PTHR34347">
    <property type="entry name" value="DNA REPAIR-SCAFFOLDING PROTEIN SPIDR"/>
    <property type="match status" value="1"/>
</dbReference>
<feature type="compositionally biased region" description="Basic residues" evidence="1">
    <location>
        <begin position="50"/>
        <end position="63"/>
    </location>
</feature>
<dbReference type="InterPro" id="IPR028026">
    <property type="entry name" value="DUF4502"/>
</dbReference>
<feature type="compositionally biased region" description="Polar residues" evidence="1">
    <location>
        <begin position="176"/>
        <end position="213"/>
    </location>
</feature>
<feature type="region of interest" description="Disordered" evidence="1">
    <location>
        <begin position="43"/>
        <end position="112"/>
    </location>
</feature>
<dbReference type="GO" id="GO:0000228">
    <property type="term" value="C:nuclear chromosome"/>
    <property type="evidence" value="ECO:0007669"/>
    <property type="project" value="TreeGrafter"/>
</dbReference>
<feature type="region of interest" description="Disordered" evidence="1">
    <location>
        <begin position="384"/>
        <end position="403"/>
    </location>
</feature>
<proteinExistence type="predicted"/>
<gene>
    <name evidence="4" type="ORF">HOLleu_12143</name>
</gene>
<dbReference type="AlphaFoldDB" id="A0A9Q1CAF9"/>
<dbReference type="InterPro" id="IPR028032">
    <property type="entry name" value="DUF4503"/>
</dbReference>
<evidence type="ECO:0000313" key="5">
    <source>
        <dbReference type="Proteomes" id="UP001152320"/>
    </source>
</evidence>
<evidence type="ECO:0000313" key="4">
    <source>
        <dbReference type="EMBL" id="KAJ8041347.1"/>
    </source>
</evidence>
<feature type="compositionally biased region" description="Basic and acidic residues" evidence="1">
    <location>
        <begin position="141"/>
        <end position="164"/>
    </location>
</feature>
<comment type="caution">
    <text evidence="4">The sequence shown here is derived from an EMBL/GenBank/DDBJ whole genome shotgun (WGS) entry which is preliminary data.</text>
</comment>
<dbReference type="OrthoDB" id="1914453at2759"/>
<dbReference type="Pfam" id="PF14950">
    <property type="entry name" value="DUF4502"/>
    <property type="match status" value="1"/>
</dbReference>
<feature type="domain" description="DUF4503" evidence="3">
    <location>
        <begin position="501"/>
        <end position="895"/>
    </location>
</feature>
<dbReference type="PANTHER" id="PTHR34347:SF1">
    <property type="entry name" value="DNA REPAIR-SCAFFOLDING PROTEIN"/>
    <property type="match status" value="1"/>
</dbReference>
<evidence type="ECO:0000256" key="1">
    <source>
        <dbReference type="SAM" id="MobiDB-lite"/>
    </source>
</evidence>
<dbReference type="Pfam" id="PF14951">
    <property type="entry name" value="DUF4503"/>
    <property type="match status" value="1"/>
</dbReference>
<keyword evidence="5" id="KW-1185">Reference proteome</keyword>
<organism evidence="4 5">
    <name type="scientific">Holothuria leucospilota</name>
    <name type="common">Black long sea cucumber</name>
    <name type="synonym">Mertensiothuria leucospilota</name>
    <dbReference type="NCBI Taxonomy" id="206669"/>
    <lineage>
        <taxon>Eukaryota</taxon>
        <taxon>Metazoa</taxon>
        <taxon>Echinodermata</taxon>
        <taxon>Eleutherozoa</taxon>
        <taxon>Echinozoa</taxon>
        <taxon>Holothuroidea</taxon>
        <taxon>Aspidochirotacea</taxon>
        <taxon>Aspidochirotida</taxon>
        <taxon>Holothuriidae</taxon>
        <taxon>Holothuria</taxon>
    </lineage>
</organism>
<feature type="domain" description="DUF4502" evidence="2">
    <location>
        <begin position="12"/>
        <end position="362"/>
    </location>
</feature>
<dbReference type="EMBL" id="JAIZAY010000005">
    <property type="protein sequence ID" value="KAJ8041347.1"/>
    <property type="molecule type" value="Genomic_DNA"/>
</dbReference>
<dbReference type="Proteomes" id="UP001152320">
    <property type="component" value="Chromosome 5"/>
</dbReference>
<dbReference type="GO" id="GO:0070202">
    <property type="term" value="P:regulation of establishment of protein localization to chromosome"/>
    <property type="evidence" value="ECO:0007669"/>
    <property type="project" value="TreeGrafter"/>
</dbReference>
<feature type="region of interest" description="Disordered" evidence="1">
    <location>
        <begin position="225"/>
        <end position="255"/>
    </location>
</feature>
<name>A0A9Q1CAF9_HOLLE</name>
<accession>A0A9Q1CAF9</accession>
<feature type="compositionally biased region" description="Polar residues" evidence="1">
    <location>
        <begin position="225"/>
        <end position="239"/>
    </location>
</feature>
<feature type="compositionally biased region" description="Polar residues" evidence="1">
    <location>
        <begin position="13"/>
        <end position="26"/>
    </location>
</feature>
<evidence type="ECO:0000259" key="3">
    <source>
        <dbReference type="Pfam" id="PF14951"/>
    </source>
</evidence>
<protein>
    <submittedName>
        <fullName evidence="4">DNA repair-scaffolding protein</fullName>
    </submittedName>
</protein>
<dbReference type="GO" id="GO:0000724">
    <property type="term" value="P:double-strand break repair via homologous recombination"/>
    <property type="evidence" value="ECO:0007669"/>
    <property type="project" value="TreeGrafter"/>
</dbReference>
<evidence type="ECO:0000259" key="2">
    <source>
        <dbReference type="Pfam" id="PF14950"/>
    </source>
</evidence>
<reference evidence="4" key="1">
    <citation type="submission" date="2021-10" db="EMBL/GenBank/DDBJ databases">
        <title>Tropical sea cucumber genome reveals ecological adaptation and Cuvierian tubules defense mechanism.</title>
        <authorList>
            <person name="Chen T."/>
        </authorList>
    </citation>
    <scope>NUCLEOTIDE SEQUENCE</scope>
    <source>
        <strain evidence="4">Nanhai2018</strain>
        <tissue evidence="4">Muscle</tissue>
    </source>
</reference>